<dbReference type="AlphaFoldDB" id="A0A845QU66"/>
<organism evidence="5 6">
    <name type="scientific">Senegalia massiliensis</name>
    <dbReference type="NCBI Taxonomy" id="1720316"/>
    <lineage>
        <taxon>Bacteria</taxon>
        <taxon>Bacillati</taxon>
        <taxon>Bacillota</taxon>
        <taxon>Clostridia</taxon>
        <taxon>Eubacteriales</taxon>
        <taxon>Clostridiaceae</taxon>
        <taxon>Senegalia</taxon>
    </lineage>
</organism>
<proteinExistence type="inferred from homology"/>
<dbReference type="Proteomes" id="UP000467132">
    <property type="component" value="Unassembled WGS sequence"/>
</dbReference>
<keyword evidence="6" id="KW-1185">Reference proteome</keyword>
<gene>
    <name evidence="5" type="ORF">D3Z33_01745</name>
</gene>
<evidence type="ECO:0000256" key="1">
    <source>
        <dbReference type="ARBA" id="ARBA00006534"/>
    </source>
</evidence>
<protein>
    <submittedName>
        <fullName evidence="5">Peptidase S51</fullName>
    </submittedName>
</protein>
<dbReference type="GO" id="GO:0008236">
    <property type="term" value="F:serine-type peptidase activity"/>
    <property type="evidence" value="ECO:0007669"/>
    <property type="project" value="UniProtKB-KW"/>
</dbReference>
<dbReference type="Gene3D" id="3.40.50.880">
    <property type="match status" value="1"/>
</dbReference>
<name>A0A845QU66_9CLOT</name>
<dbReference type="OrthoDB" id="384634at2"/>
<accession>A0A845QU66</accession>
<evidence type="ECO:0000313" key="6">
    <source>
        <dbReference type="Proteomes" id="UP000467132"/>
    </source>
</evidence>
<keyword evidence="4" id="KW-0720">Serine protease</keyword>
<dbReference type="SUPFAM" id="SSF52317">
    <property type="entry name" value="Class I glutamine amidotransferase-like"/>
    <property type="match status" value="1"/>
</dbReference>
<evidence type="ECO:0000256" key="2">
    <source>
        <dbReference type="ARBA" id="ARBA00022670"/>
    </source>
</evidence>
<comment type="caution">
    <text evidence="5">The sequence shown here is derived from an EMBL/GenBank/DDBJ whole genome shotgun (WGS) entry which is preliminary data.</text>
</comment>
<sequence length="219" mass="24877">MINILTSFYDFGEGELREKLLDYINDSMKVVVIPFSHSQQKMPTVSEYDRYCNKGGEYYELIAEQFSKLGVSDSNIDIVHYYNDDLNVMKRKISSSDVIFLTGGLPDKAMERLREKGLVDIIKSFKGIVMGASAGALIQLPEYFCTPDKDYTEFSFYKGLGLTSSDFYIEVHYEGSPLKNEFPILKEKNKIIYAISDESGLIYNGDNIEVIGNVIKIDD</sequence>
<evidence type="ECO:0000256" key="3">
    <source>
        <dbReference type="ARBA" id="ARBA00022801"/>
    </source>
</evidence>
<dbReference type="Pfam" id="PF03575">
    <property type="entry name" value="Peptidase_S51"/>
    <property type="match status" value="1"/>
</dbReference>
<keyword evidence="3" id="KW-0378">Hydrolase</keyword>
<dbReference type="GO" id="GO:0006508">
    <property type="term" value="P:proteolysis"/>
    <property type="evidence" value="ECO:0007669"/>
    <property type="project" value="UniProtKB-KW"/>
</dbReference>
<dbReference type="InterPro" id="IPR029062">
    <property type="entry name" value="Class_I_gatase-like"/>
</dbReference>
<dbReference type="RefSeq" id="WP_160196081.1">
    <property type="nucleotide sequence ID" value="NZ_QXXA01000003.1"/>
</dbReference>
<keyword evidence="2" id="KW-0645">Protease</keyword>
<dbReference type="InterPro" id="IPR005320">
    <property type="entry name" value="Peptidase_S51"/>
</dbReference>
<dbReference type="EMBL" id="QXXA01000003">
    <property type="protein sequence ID" value="NBI05574.1"/>
    <property type="molecule type" value="Genomic_DNA"/>
</dbReference>
<evidence type="ECO:0000256" key="4">
    <source>
        <dbReference type="ARBA" id="ARBA00022825"/>
    </source>
</evidence>
<evidence type="ECO:0000313" key="5">
    <source>
        <dbReference type="EMBL" id="NBI05574.1"/>
    </source>
</evidence>
<comment type="similarity">
    <text evidence="1">Belongs to the peptidase S51 family.</text>
</comment>
<reference evidence="5 6" key="1">
    <citation type="submission" date="2018-08" db="EMBL/GenBank/DDBJ databases">
        <title>Murine metabolic-syndrome-specific gut microbial biobank.</title>
        <authorList>
            <person name="Liu C."/>
        </authorList>
    </citation>
    <scope>NUCLEOTIDE SEQUENCE [LARGE SCALE GENOMIC DNA]</scope>
    <source>
        <strain evidence="5 6">583</strain>
    </source>
</reference>